<proteinExistence type="predicted"/>
<dbReference type="InterPro" id="IPR055294">
    <property type="entry name" value="FBL60-like"/>
</dbReference>
<evidence type="ECO:0000313" key="3">
    <source>
        <dbReference type="Proteomes" id="UP001293593"/>
    </source>
</evidence>
<dbReference type="Pfam" id="PF24758">
    <property type="entry name" value="LRR_At5g56370"/>
    <property type="match status" value="1"/>
</dbReference>
<dbReference type="PANTHER" id="PTHR31293">
    <property type="entry name" value="RNI-LIKE SUPERFAMILY PROTEIN"/>
    <property type="match status" value="1"/>
</dbReference>
<dbReference type="Proteomes" id="UP001293593">
    <property type="component" value="Unassembled WGS sequence"/>
</dbReference>
<dbReference type="Gene3D" id="1.20.1280.50">
    <property type="match status" value="1"/>
</dbReference>
<reference evidence="2" key="1">
    <citation type="submission" date="2023-10" db="EMBL/GenBank/DDBJ databases">
        <title>Chromosome-level genome of the transformable northern wattle, Acacia crassicarpa.</title>
        <authorList>
            <person name="Massaro I."/>
            <person name="Sinha N.R."/>
            <person name="Poethig S."/>
            <person name="Leichty A.R."/>
        </authorList>
    </citation>
    <scope>NUCLEOTIDE SEQUENCE</scope>
    <source>
        <strain evidence="2">Acra3RX</strain>
        <tissue evidence="2">Leaf</tissue>
    </source>
</reference>
<dbReference type="PROSITE" id="PS50181">
    <property type="entry name" value="FBOX"/>
    <property type="match status" value="1"/>
</dbReference>
<dbReference type="InterPro" id="IPR036047">
    <property type="entry name" value="F-box-like_dom_sf"/>
</dbReference>
<dbReference type="EMBL" id="JAWXYG010000007">
    <property type="protein sequence ID" value="KAK4268045.1"/>
    <property type="molecule type" value="Genomic_DNA"/>
</dbReference>
<dbReference type="AlphaFoldDB" id="A0AAE1MKJ3"/>
<dbReference type="Pfam" id="PF00646">
    <property type="entry name" value="F-box"/>
    <property type="match status" value="1"/>
</dbReference>
<evidence type="ECO:0000259" key="1">
    <source>
        <dbReference type="PROSITE" id="PS50181"/>
    </source>
</evidence>
<feature type="domain" description="F-box" evidence="1">
    <location>
        <begin position="2"/>
        <end position="46"/>
    </location>
</feature>
<comment type="caution">
    <text evidence="2">The sequence shown here is derived from an EMBL/GenBank/DDBJ whole genome shotgun (WGS) entry which is preliminary data.</text>
</comment>
<gene>
    <name evidence="2" type="ORF">QN277_024750</name>
</gene>
<name>A0AAE1MKJ3_9FABA</name>
<sequence length="244" mass="28022">MCDRLSSLPDSLLLDILSFLPTKEVVAASFLSKRWRPLVHYFWTLDIHERHFPGGEVFVQFVDYVLISGDLEFLKNFGLNCCYLEFLKNFGLNCWRWNVPNDMINNWIDVLINSIVEHLEISIAPTFQIELPSSILNWSTIRVLKFKGVTFSSLYSVNLPSLKVLVLDMVRLPDINFLPMLLSGCALLEMLVLTELDNNHYGPMQEIKRLNCLVATDVPASLVPVKVLSNVTFLRLQVRLTLYT</sequence>
<evidence type="ECO:0000313" key="2">
    <source>
        <dbReference type="EMBL" id="KAK4268045.1"/>
    </source>
</evidence>
<dbReference type="InterPro" id="IPR001810">
    <property type="entry name" value="F-box_dom"/>
</dbReference>
<organism evidence="2 3">
    <name type="scientific">Acacia crassicarpa</name>
    <name type="common">northern wattle</name>
    <dbReference type="NCBI Taxonomy" id="499986"/>
    <lineage>
        <taxon>Eukaryota</taxon>
        <taxon>Viridiplantae</taxon>
        <taxon>Streptophyta</taxon>
        <taxon>Embryophyta</taxon>
        <taxon>Tracheophyta</taxon>
        <taxon>Spermatophyta</taxon>
        <taxon>Magnoliopsida</taxon>
        <taxon>eudicotyledons</taxon>
        <taxon>Gunneridae</taxon>
        <taxon>Pentapetalae</taxon>
        <taxon>rosids</taxon>
        <taxon>fabids</taxon>
        <taxon>Fabales</taxon>
        <taxon>Fabaceae</taxon>
        <taxon>Caesalpinioideae</taxon>
        <taxon>mimosoid clade</taxon>
        <taxon>Acacieae</taxon>
        <taxon>Acacia</taxon>
    </lineage>
</organism>
<protein>
    <recommendedName>
        <fullName evidence="1">F-box domain-containing protein</fullName>
    </recommendedName>
</protein>
<dbReference type="SUPFAM" id="SSF52047">
    <property type="entry name" value="RNI-like"/>
    <property type="match status" value="1"/>
</dbReference>
<dbReference type="PANTHER" id="PTHR31293:SF12">
    <property type="entry name" value="RNI-LIKE SUPERFAMILY PROTEIN"/>
    <property type="match status" value="1"/>
</dbReference>
<dbReference type="SUPFAM" id="SSF81383">
    <property type="entry name" value="F-box domain"/>
    <property type="match status" value="1"/>
</dbReference>
<dbReference type="InterPro" id="IPR055411">
    <property type="entry name" value="LRR_FXL15/At3g58940/PEG3-like"/>
</dbReference>
<dbReference type="SMART" id="SM00256">
    <property type="entry name" value="FBOX"/>
    <property type="match status" value="1"/>
</dbReference>
<accession>A0AAE1MKJ3</accession>
<keyword evidence="3" id="KW-1185">Reference proteome</keyword>